<keyword evidence="3 12" id="KW-0813">Transport</keyword>
<evidence type="ECO:0000256" key="8">
    <source>
        <dbReference type="ARBA" id="ARBA00023065"/>
    </source>
</evidence>
<evidence type="ECO:0000256" key="12">
    <source>
        <dbReference type="RuleBase" id="RU003661"/>
    </source>
</evidence>
<evidence type="ECO:0000256" key="2">
    <source>
        <dbReference type="ARBA" id="ARBA00008892"/>
    </source>
</evidence>
<keyword evidence="11" id="KW-0066">ATP synthesis</keyword>
<evidence type="ECO:0000256" key="13">
    <source>
        <dbReference type="SAM" id="Phobius"/>
    </source>
</evidence>
<dbReference type="GO" id="GO:0031966">
    <property type="term" value="C:mitochondrial membrane"/>
    <property type="evidence" value="ECO:0007669"/>
    <property type="project" value="UniProtKB-SubCell"/>
</dbReference>
<gene>
    <name evidence="14" type="primary">ATP8</name>
</gene>
<accession>A0A344KYL7</accession>
<keyword evidence="10 13" id="KW-0472">Membrane</keyword>
<dbReference type="PANTHER" id="PTHR39937">
    <property type="entry name" value="ATP SYNTHASE PROTEIN 8"/>
    <property type="match status" value="1"/>
</dbReference>
<dbReference type="GO" id="GO:0015078">
    <property type="term" value="F:proton transmembrane transporter activity"/>
    <property type="evidence" value="ECO:0007669"/>
    <property type="project" value="InterPro"/>
</dbReference>
<evidence type="ECO:0000256" key="4">
    <source>
        <dbReference type="ARBA" id="ARBA00022547"/>
    </source>
</evidence>
<comment type="subcellular location">
    <subcellularLocation>
        <location evidence="1 12">Mitochondrion membrane</location>
        <topology evidence="1 12">Single-pass membrane protein</topology>
    </subcellularLocation>
</comment>
<dbReference type="GO" id="GO:0015986">
    <property type="term" value="P:proton motive force-driven ATP synthesis"/>
    <property type="evidence" value="ECO:0007669"/>
    <property type="project" value="InterPro"/>
</dbReference>
<evidence type="ECO:0000256" key="10">
    <source>
        <dbReference type="ARBA" id="ARBA00023136"/>
    </source>
</evidence>
<keyword evidence="9 12" id="KW-0496">Mitochondrion</keyword>
<evidence type="ECO:0000256" key="5">
    <source>
        <dbReference type="ARBA" id="ARBA00022692"/>
    </source>
</evidence>
<dbReference type="InterPro" id="IPR050635">
    <property type="entry name" value="ATPase_protein_8"/>
</dbReference>
<dbReference type="AlphaFoldDB" id="A0A344KYL7"/>
<keyword evidence="5 12" id="KW-0812">Transmembrane</keyword>
<evidence type="ECO:0000256" key="3">
    <source>
        <dbReference type="ARBA" id="ARBA00022448"/>
    </source>
</evidence>
<reference evidence="14" key="1">
    <citation type="journal article" date="2018" name="J Genomics">
        <title>Mitochondrial genomes of the South American frogs Eupsophus vertebralis and E. emiliopugini (Neobatrachia: Alsodidae) and their phylogenetic relationships.</title>
        <authorList>
            <person name="Suarez-Villota E.Y."/>
            <person name="Quercia C.A."/>
            <person name="Nunez J.J."/>
        </authorList>
    </citation>
    <scope>NUCLEOTIDE SEQUENCE</scope>
    <source>
        <strain evidence="14">EVON1228</strain>
    </source>
</reference>
<keyword evidence="8 12" id="KW-0406">Ion transport</keyword>
<geneLocation type="mitochondrion" evidence="14"/>
<sequence length="54" mass="6523">MPQLDPAPWFLIFFLSWSIFLMFSPIKVSKHQQLNDPTSKTFKGFNKPWLWPWP</sequence>
<dbReference type="InterPro" id="IPR001421">
    <property type="entry name" value="ATP8_metazoa"/>
</dbReference>
<organism evidence="14">
    <name type="scientific">Eupsophus vertebralis</name>
    <name type="common">Valdivia ground frog</name>
    <dbReference type="NCBI Taxonomy" id="247966"/>
    <lineage>
        <taxon>Eukaryota</taxon>
        <taxon>Metazoa</taxon>
        <taxon>Chordata</taxon>
        <taxon>Craniata</taxon>
        <taxon>Vertebrata</taxon>
        <taxon>Euteleostomi</taxon>
        <taxon>Amphibia</taxon>
        <taxon>Batrachia</taxon>
        <taxon>Anura</taxon>
        <taxon>Neobatrachia</taxon>
        <taxon>Hyloidea</taxon>
        <taxon>Alsodidae</taxon>
        <taxon>Eupsophus</taxon>
    </lineage>
</organism>
<evidence type="ECO:0000313" key="14">
    <source>
        <dbReference type="EMBL" id="AXB38503.1"/>
    </source>
</evidence>
<dbReference type="EMBL" id="MH070027">
    <property type="protein sequence ID" value="AXB38503.1"/>
    <property type="molecule type" value="Genomic_DNA"/>
</dbReference>
<keyword evidence="7 13" id="KW-1133">Transmembrane helix</keyword>
<dbReference type="PANTHER" id="PTHR39937:SF1">
    <property type="entry name" value="ATP SYNTHASE PROTEIN 8"/>
    <property type="match status" value="1"/>
</dbReference>
<keyword evidence="6 12" id="KW-0375">Hydrogen ion transport</keyword>
<proteinExistence type="inferred from homology"/>
<dbReference type="GO" id="GO:0045259">
    <property type="term" value="C:proton-transporting ATP synthase complex"/>
    <property type="evidence" value="ECO:0007669"/>
    <property type="project" value="UniProtKB-KW"/>
</dbReference>
<comment type="similarity">
    <text evidence="2 12">Belongs to the ATPase protein 8 family.</text>
</comment>
<evidence type="ECO:0000256" key="11">
    <source>
        <dbReference type="ARBA" id="ARBA00023310"/>
    </source>
</evidence>
<evidence type="ECO:0000256" key="7">
    <source>
        <dbReference type="ARBA" id="ARBA00022989"/>
    </source>
</evidence>
<name>A0A344KYL7_9NEOB</name>
<dbReference type="Pfam" id="PF00895">
    <property type="entry name" value="ATP-synt_8"/>
    <property type="match status" value="1"/>
</dbReference>
<keyword evidence="4 12" id="KW-0138">CF(0)</keyword>
<evidence type="ECO:0000256" key="1">
    <source>
        <dbReference type="ARBA" id="ARBA00004304"/>
    </source>
</evidence>
<evidence type="ECO:0000256" key="6">
    <source>
        <dbReference type="ARBA" id="ARBA00022781"/>
    </source>
</evidence>
<evidence type="ECO:0000256" key="9">
    <source>
        <dbReference type="ARBA" id="ARBA00023128"/>
    </source>
</evidence>
<protein>
    <recommendedName>
        <fullName evidence="12">ATP synthase complex subunit 8</fullName>
    </recommendedName>
</protein>
<feature type="transmembrane region" description="Helical" evidence="13">
    <location>
        <begin position="6"/>
        <end position="23"/>
    </location>
</feature>